<dbReference type="InterPro" id="IPR014144">
    <property type="entry name" value="LigD_PE_domain"/>
</dbReference>
<evidence type="ECO:0000259" key="7">
    <source>
        <dbReference type="Pfam" id="PF13298"/>
    </source>
</evidence>
<name>A0A9Y2IAV6_9PSEU</name>
<sequence length="469" mass="51688">MADELAERRRRRALGQASEPVLEHPVDQHPVEPHPVENSGVFVVQEHRASQLHWDFRLERGGVLTSWTVPRGLPRSPGRGRLAIRIDDQPVAYADFEGEIPAGEYGAGTVEMWDRGRYETVHWHEHRIEFVLHGERLRGRYELDRGGAGADGWRLRRLDPAEPGHEDTPRFLAPMPARPGRMPSTTEDHDWAYEFAWPGRRTLVRAGGARVTAVDETGAEVTARYPELRGLAAQLGSTEALLDGQIVVFAAGRPDPEGLRRRAEADPETARRLGDRHPAFYLVSDVLHLDGRSRLDLPYVERRALLDDLGLAGDHWHVPPTHLGDGGAVARASRDHDLPGLLAKRRSSPYRPGRANTDWLFVASPDVRRVLIAGWRPGGGRRAGTFGSLLLAVPDGAGLRYAGSVGVGFSQEELGSLAAALAELEQPRPPFAAVPDHPDARWVRPVLAAEVVHGPKSAPRWRGLLSEPG</sequence>
<protein>
    <recommendedName>
        <fullName evidence="1">DNA ligase (ATP)</fullName>
        <ecNumber evidence="1">6.5.1.1</ecNumber>
    </recommendedName>
</protein>
<dbReference type="AlphaFoldDB" id="A0A9Y2IAV6"/>
<comment type="catalytic activity">
    <reaction evidence="3">
        <text>ATP + (deoxyribonucleotide)n-3'-hydroxyl + 5'-phospho-(deoxyribonucleotide)m = (deoxyribonucleotide)n+m + AMP + diphosphate.</text>
        <dbReference type="EC" id="6.5.1.1"/>
    </reaction>
</comment>
<dbReference type="InterPro" id="IPR012309">
    <property type="entry name" value="DNA_ligase_ATP-dep_C"/>
</dbReference>
<evidence type="ECO:0000313" key="9">
    <source>
        <dbReference type="Proteomes" id="UP001236014"/>
    </source>
</evidence>
<reference evidence="8 9" key="1">
    <citation type="submission" date="2023-06" db="EMBL/GenBank/DDBJ databases">
        <authorList>
            <person name="Oyuntsetseg B."/>
            <person name="Kim S.B."/>
        </authorList>
    </citation>
    <scope>NUCLEOTIDE SEQUENCE [LARGE SCALE GENOMIC DNA]</scope>
    <source>
        <strain evidence="8 9">2-15</strain>
    </source>
</reference>
<evidence type="ECO:0000256" key="2">
    <source>
        <dbReference type="ARBA" id="ARBA00022598"/>
    </source>
</evidence>
<dbReference type="Pfam" id="PF04679">
    <property type="entry name" value="DNA_ligase_A_C"/>
    <property type="match status" value="1"/>
</dbReference>
<evidence type="ECO:0000259" key="5">
    <source>
        <dbReference type="Pfam" id="PF01068"/>
    </source>
</evidence>
<feature type="region of interest" description="Disordered" evidence="4">
    <location>
        <begin position="1"/>
        <end position="33"/>
    </location>
</feature>
<dbReference type="Pfam" id="PF13298">
    <property type="entry name" value="LigD_N"/>
    <property type="match status" value="1"/>
</dbReference>
<dbReference type="PANTHER" id="PTHR39465:SF1">
    <property type="entry name" value="DNA LIGASE D 3'-PHOSPHOESTERASE DOMAIN-CONTAINING PROTEIN"/>
    <property type="match status" value="1"/>
</dbReference>
<dbReference type="Gene3D" id="3.30.1490.70">
    <property type="match status" value="1"/>
</dbReference>
<dbReference type="EMBL" id="CP127294">
    <property type="protein sequence ID" value="WIX75735.1"/>
    <property type="molecule type" value="Genomic_DNA"/>
</dbReference>
<organism evidence="8 9">
    <name type="scientific">Amycolatopsis carbonis</name>
    <dbReference type="NCBI Taxonomy" id="715471"/>
    <lineage>
        <taxon>Bacteria</taxon>
        <taxon>Bacillati</taxon>
        <taxon>Actinomycetota</taxon>
        <taxon>Actinomycetes</taxon>
        <taxon>Pseudonocardiales</taxon>
        <taxon>Pseudonocardiaceae</taxon>
        <taxon>Amycolatopsis</taxon>
    </lineage>
</organism>
<feature type="region of interest" description="Disordered" evidence="4">
    <location>
        <begin position="159"/>
        <end position="185"/>
    </location>
</feature>
<gene>
    <name evidence="8" type="ORF">QRX50_30150</name>
</gene>
<dbReference type="GO" id="GO:0003910">
    <property type="term" value="F:DNA ligase (ATP) activity"/>
    <property type="evidence" value="ECO:0007669"/>
    <property type="project" value="UniProtKB-EC"/>
</dbReference>
<dbReference type="InterPro" id="IPR012310">
    <property type="entry name" value="DNA_ligase_ATP-dep_cent"/>
</dbReference>
<dbReference type="CDD" id="cd07971">
    <property type="entry name" value="OBF_DNA_ligase_LigD"/>
    <property type="match status" value="1"/>
</dbReference>
<dbReference type="InterPro" id="IPR012340">
    <property type="entry name" value="NA-bd_OB-fold"/>
</dbReference>
<accession>A0A9Y2IAV6</accession>
<feature type="domain" description="ATP-dependent DNA ligase family profile" evidence="5">
    <location>
        <begin position="187"/>
        <end position="360"/>
    </location>
</feature>
<dbReference type="Pfam" id="PF01068">
    <property type="entry name" value="DNA_ligase_A_M"/>
    <property type="match status" value="1"/>
</dbReference>
<feature type="compositionally biased region" description="Basic and acidic residues" evidence="4">
    <location>
        <begin position="159"/>
        <end position="169"/>
    </location>
</feature>
<feature type="domain" description="DNA ligase D 3'-phosphoesterase" evidence="7">
    <location>
        <begin position="45"/>
        <end position="144"/>
    </location>
</feature>
<dbReference type="RefSeq" id="WP_285966499.1">
    <property type="nucleotide sequence ID" value="NZ_CP127294.1"/>
</dbReference>
<dbReference type="SUPFAM" id="SSF56091">
    <property type="entry name" value="DNA ligase/mRNA capping enzyme, catalytic domain"/>
    <property type="match status" value="1"/>
</dbReference>
<evidence type="ECO:0000259" key="6">
    <source>
        <dbReference type="Pfam" id="PF04679"/>
    </source>
</evidence>
<dbReference type="EC" id="6.5.1.1" evidence="1"/>
<feature type="domain" description="DNA ligase ATP-dependent C-terminal" evidence="6">
    <location>
        <begin position="382"/>
        <end position="451"/>
    </location>
</feature>
<evidence type="ECO:0000313" key="8">
    <source>
        <dbReference type="EMBL" id="WIX75735.1"/>
    </source>
</evidence>
<feature type="compositionally biased region" description="Basic and acidic residues" evidence="4">
    <location>
        <begin position="21"/>
        <end position="33"/>
    </location>
</feature>
<keyword evidence="2 8" id="KW-0436">Ligase</keyword>
<dbReference type="Gene3D" id="2.40.50.140">
    <property type="entry name" value="Nucleic acid-binding proteins"/>
    <property type="match status" value="1"/>
</dbReference>
<dbReference type="GO" id="GO:0006310">
    <property type="term" value="P:DNA recombination"/>
    <property type="evidence" value="ECO:0007669"/>
    <property type="project" value="InterPro"/>
</dbReference>
<proteinExistence type="predicted"/>
<dbReference type="GO" id="GO:0005524">
    <property type="term" value="F:ATP binding"/>
    <property type="evidence" value="ECO:0007669"/>
    <property type="project" value="InterPro"/>
</dbReference>
<dbReference type="PANTHER" id="PTHR39465">
    <property type="entry name" value="DNA LIGASE D, 3'-PHOSPHOESTERASE DOMAIN"/>
    <property type="match status" value="1"/>
</dbReference>
<dbReference type="GO" id="GO:0006281">
    <property type="term" value="P:DNA repair"/>
    <property type="evidence" value="ECO:0007669"/>
    <property type="project" value="InterPro"/>
</dbReference>
<keyword evidence="9" id="KW-1185">Reference proteome</keyword>
<dbReference type="Gene3D" id="3.30.470.30">
    <property type="entry name" value="DNA ligase/mRNA capping enzyme"/>
    <property type="match status" value="1"/>
</dbReference>
<dbReference type="KEGG" id="acab:QRX50_30150"/>
<evidence type="ECO:0000256" key="3">
    <source>
        <dbReference type="ARBA" id="ARBA00034003"/>
    </source>
</evidence>
<dbReference type="Proteomes" id="UP001236014">
    <property type="component" value="Chromosome"/>
</dbReference>
<dbReference type="SUPFAM" id="SSF50249">
    <property type="entry name" value="Nucleic acid-binding proteins"/>
    <property type="match status" value="1"/>
</dbReference>
<evidence type="ECO:0000256" key="4">
    <source>
        <dbReference type="SAM" id="MobiDB-lite"/>
    </source>
</evidence>
<evidence type="ECO:0000256" key="1">
    <source>
        <dbReference type="ARBA" id="ARBA00012727"/>
    </source>
</evidence>